<proteinExistence type="predicted"/>
<protein>
    <submittedName>
        <fullName evidence="1">Uncharacterized protein</fullName>
    </submittedName>
</protein>
<dbReference type="Proteomes" id="UP000324222">
    <property type="component" value="Unassembled WGS sequence"/>
</dbReference>
<gene>
    <name evidence="1" type="ORF">E2C01_100955</name>
</gene>
<keyword evidence="2" id="KW-1185">Reference proteome</keyword>
<sequence>MGSADPRLGSHASPGARRGVTEMEDYEVWLCSAKTMEVCQPKNHVRRFS</sequence>
<evidence type="ECO:0000313" key="2">
    <source>
        <dbReference type="Proteomes" id="UP000324222"/>
    </source>
</evidence>
<evidence type="ECO:0000313" key="1">
    <source>
        <dbReference type="EMBL" id="MPD05224.1"/>
    </source>
</evidence>
<name>A0A5B7KEM9_PORTR</name>
<organism evidence="1 2">
    <name type="scientific">Portunus trituberculatus</name>
    <name type="common">Swimming crab</name>
    <name type="synonym">Neptunus trituberculatus</name>
    <dbReference type="NCBI Taxonomy" id="210409"/>
    <lineage>
        <taxon>Eukaryota</taxon>
        <taxon>Metazoa</taxon>
        <taxon>Ecdysozoa</taxon>
        <taxon>Arthropoda</taxon>
        <taxon>Crustacea</taxon>
        <taxon>Multicrustacea</taxon>
        <taxon>Malacostraca</taxon>
        <taxon>Eumalacostraca</taxon>
        <taxon>Eucarida</taxon>
        <taxon>Decapoda</taxon>
        <taxon>Pleocyemata</taxon>
        <taxon>Brachyura</taxon>
        <taxon>Eubrachyura</taxon>
        <taxon>Portunoidea</taxon>
        <taxon>Portunidae</taxon>
        <taxon>Portuninae</taxon>
        <taxon>Portunus</taxon>
    </lineage>
</organism>
<comment type="caution">
    <text evidence="1">The sequence shown here is derived from an EMBL/GenBank/DDBJ whole genome shotgun (WGS) entry which is preliminary data.</text>
</comment>
<dbReference type="AlphaFoldDB" id="A0A5B7KEM9"/>
<reference evidence="1 2" key="1">
    <citation type="submission" date="2019-05" db="EMBL/GenBank/DDBJ databases">
        <title>Another draft genome of Portunus trituberculatus and its Hox gene families provides insights of decapod evolution.</title>
        <authorList>
            <person name="Jeong J.-H."/>
            <person name="Song I."/>
            <person name="Kim S."/>
            <person name="Choi T."/>
            <person name="Kim D."/>
            <person name="Ryu S."/>
            <person name="Kim W."/>
        </authorList>
    </citation>
    <scope>NUCLEOTIDE SEQUENCE [LARGE SCALE GENOMIC DNA]</scope>
    <source>
        <tissue evidence="1">Muscle</tissue>
    </source>
</reference>
<dbReference type="EMBL" id="VSRR010144998">
    <property type="protein sequence ID" value="MPD05224.1"/>
    <property type="molecule type" value="Genomic_DNA"/>
</dbReference>
<accession>A0A5B7KEM9</accession>